<keyword evidence="10" id="KW-1185">Reference proteome</keyword>
<dbReference type="GO" id="GO:0004497">
    <property type="term" value="F:monooxygenase activity"/>
    <property type="evidence" value="ECO:0000318"/>
    <property type="project" value="GO_Central"/>
</dbReference>
<dbReference type="OMA" id="CTGHHFL"/>
<evidence type="ECO:0000313" key="10">
    <source>
        <dbReference type="Proteomes" id="UP000215914"/>
    </source>
</evidence>
<dbReference type="SUPFAM" id="SSF51905">
    <property type="entry name" value="FAD/NAD(P)-binding domain"/>
    <property type="match status" value="2"/>
</dbReference>
<reference evidence="8 10" key="1">
    <citation type="journal article" date="2017" name="Nature">
        <title>The sunflower genome provides insights into oil metabolism, flowering and Asterid evolution.</title>
        <authorList>
            <person name="Badouin H."/>
            <person name="Gouzy J."/>
            <person name="Grassa C.J."/>
            <person name="Murat F."/>
            <person name="Staton S.E."/>
            <person name="Cottret L."/>
            <person name="Lelandais-Briere C."/>
            <person name="Owens G.L."/>
            <person name="Carrere S."/>
            <person name="Mayjonade B."/>
            <person name="Legrand L."/>
            <person name="Gill N."/>
            <person name="Kane N.C."/>
            <person name="Bowers J.E."/>
            <person name="Hubner S."/>
            <person name="Bellec A."/>
            <person name="Berard A."/>
            <person name="Berges H."/>
            <person name="Blanchet N."/>
            <person name="Boniface M.C."/>
            <person name="Brunel D."/>
            <person name="Catrice O."/>
            <person name="Chaidir N."/>
            <person name="Claudel C."/>
            <person name="Donnadieu C."/>
            <person name="Faraut T."/>
            <person name="Fievet G."/>
            <person name="Helmstetter N."/>
            <person name="King M."/>
            <person name="Knapp S.J."/>
            <person name="Lai Z."/>
            <person name="Le Paslier M.C."/>
            <person name="Lippi Y."/>
            <person name="Lorenzon L."/>
            <person name="Mandel J.R."/>
            <person name="Marage G."/>
            <person name="Marchand G."/>
            <person name="Marquand E."/>
            <person name="Bret-Mestries E."/>
            <person name="Morien E."/>
            <person name="Nambeesan S."/>
            <person name="Nguyen T."/>
            <person name="Pegot-Espagnet P."/>
            <person name="Pouilly N."/>
            <person name="Raftis F."/>
            <person name="Sallet E."/>
            <person name="Schiex T."/>
            <person name="Thomas J."/>
            <person name="Vandecasteele C."/>
            <person name="Vares D."/>
            <person name="Vear F."/>
            <person name="Vautrin S."/>
            <person name="Crespi M."/>
            <person name="Mangin B."/>
            <person name="Burke J.M."/>
            <person name="Salse J."/>
            <person name="Munos S."/>
            <person name="Vincourt P."/>
            <person name="Rieseberg L.H."/>
            <person name="Langlade N.B."/>
        </authorList>
    </citation>
    <scope>NUCLEOTIDE SEQUENCE [LARGE SCALE GENOMIC DNA]</scope>
    <source>
        <strain evidence="10">cv. SF193</strain>
        <tissue evidence="8">Leaves</tissue>
    </source>
</reference>
<evidence type="ECO:0000313" key="9">
    <source>
        <dbReference type="EMBL" id="OTF87667.1"/>
    </source>
</evidence>
<dbReference type="InParanoid" id="A0A251RTQ5"/>
<dbReference type="InterPro" id="IPR050346">
    <property type="entry name" value="FMO-like"/>
</dbReference>
<keyword evidence="6 7" id="KW-0503">Monooxygenase</keyword>
<protein>
    <recommendedName>
        <fullName evidence="7">Flavin-containing monooxygenase</fullName>
        <ecNumber evidence="7">1.-.-.-</ecNumber>
    </recommendedName>
</protein>
<dbReference type="InterPro" id="IPR036188">
    <property type="entry name" value="FAD/NAD-bd_sf"/>
</dbReference>
<dbReference type="PIRSF" id="PIRSF000332">
    <property type="entry name" value="FMO"/>
    <property type="match status" value="1"/>
</dbReference>
<reference evidence="8" key="3">
    <citation type="submission" date="2020-06" db="EMBL/GenBank/DDBJ databases">
        <title>Helianthus annuus Genome sequencing and assembly Release 2.</title>
        <authorList>
            <person name="Gouzy J."/>
            <person name="Langlade N."/>
            <person name="Munos S."/>
        </authorList>
    </citation>
    <scope>NUCLEOTIDE SEQUENCE</scope>
    <source>
        <tissue evidence="8">Leaves</tissue>
    </source>
</reference>
<evidence type="ECO:0000256" key="3">
    <source>
        <dbReference type="ARBA" id="ARBA00022827"/>
    </source>
</evidence>
<dbReference type="Proteomes" id="UP000215914">
    <property type="component" value="Chromosome 17"/>
</dbReference>
<evidence type="ECO:0000256" key="5">
    <source>
        <dbReference type="ARBA" id="ARBA00023002"/>
    </source>
</evidence>
<dbReference type="AlphaFoldDB" id="A0A251RTQ5"/>
<dbReference type="OrthoDB" id="66881at2759"/>
<evidence type="ECO:0000256" key="6">
    <source>
        <dbReference type="ARBA" id="ARBA00023033"/>
    </source>
</evidence>
<dbReference type="EC" id="1.-.-.-" evidence="7"/>
<dbReference type="GO" id="GO:0050660">
    <property type="term" value="F:flavin adenine dinucleotide binding"/>
    <property type="evidence" value="ECO:0007669"/>
    <property type="project" value="InterPro"/>
</dbReference>
<evidence type="ECO:0000256" key="1">
    <source>
        <dbReference type="ARBA" id="ARBA00009183"/>
    </source>
</evidence>
<gene>
    <name evidence="9" type="ORF">HannXRQ_Chr17g0564411</name>
    <name evidence="8" type="ORF">HanXRQr2_Chr17g0823191</name>
</gene>
<evidence type="ECO:0000256" key="2">
    <source>
        <dbReference type="ARBA" id="ARBA00022630"/>
    </source>
</evidence>
<evidence type="ECO:0000313" key="8">
    <source>
        <dbReference type="EMBL" id="KAF5757146.1"/>
    </source>
</evidence>
<dbReference type="GO" id="GO:0004499">
    <property type="term" value="F:N,N-dimethylaniline monooxygenase activity"/>
    <property type="evidence" value="ECO:0007669"/>
    <property type="project" value="InterPro"/>
</dbReference>
<proteinExistence type="inferred from homology"/>
<dbReference type="InterPro" id="IPR020946">
    <property type="entry name" value="Flavin_mOase-like"/>
</dbReference>
<dbReference type="PRINTS" id="PR00370">
    <property type="entry name" value="FMOXYGENASE"/>
</dbReference>
<organism evidence="9 10">
    <name type="scientific">Helianthus annuus</name>
    <name type="common">Common sunflower</name>
    <dbReference type="NCBI Taxonomy" id="4232"/>
    <lineage>
        <taxon>Eukaryota</taxon>
        <taxon>Viridiplantae</taxon>
        <taxon>Streptophyta</taxon>
        <taxon>Embryophyta</taxon>
        <taxon>Tracheophyta</taxon>
        <taxon>Spermatophyta</taxon>
        <taxon>Magnoliopsida</taxon>
        <taxon>eudicotyledons</taxon>
        <taxon>Gunneridae</taxon>
        <taxon>Pentapetalae</taxon>
        <taxon>asterids</taxon>
        <taxon>campanulids</taxon>
        <taxon>Asterales</taxon>
        <taxon>Asteraceae</taxon>
        <taxon>Asteroideae</taxon>
        <taxon>Heliantheae alliance</taxon>
        <taxon>Heliantheae</taxon>
        <taxon>Helianthus</taxon>
    </lineage>
</organism>
<evidence type="ECO:0000256" key="4">
    <source>
        <dbReference type="ARBA" id="ARBA00022857"/>
    </source>
</evidence>
<dbReference type="EMBL" id="CM007906">
    <property type="protein sequence ID" value="OTF87667.1"/>
    <property type="molecule type" value="Genomic_DNA"/>
</dbReference>
<comment type="similarity">
    <text evidence="1 7">Belongs to the FMO family.</text>
</comment>
<evidence type="ECO:0000256" key="7">
    <source>
        <dbReference type="RuleBase" id="RU361177"/>
    </source>
</evidence>
<name>A0A251RTQ5_HELAN</name>
<reference evidence="9" key="2">
    <citation type="submission" date="2017-02" db="EMBL/GenBank/DDBJ databases">
        <title>Sunflower complete genome.</title>
        <authorList>
            <person name="Langlade N."/>
            <person name="Munos S."/>
        </authorList>
    </citation>
    <scope>NUCLEOTIDE SEQUENCE [LARGE SCALE GENOMIC DNA]</scope>
    <source>
        <tissue evidence="9">Leaves</tissue>
    </source>
</reference>
<keyword evidence="5 7" id="KW-0560">Oxidoreductase</keyword>
<keyword evidence="3 7" id="KW-0274">FAD</keyword>
<accession>A0A251RTQ5</accession>
<dbReference type="Gene3D" id="3.50.50.60">
    <property type="entry name" value="FAD/NAD(P)-binding domain"/>
    <property type="match status" value="2"/>
</dbReference>
<dbReference type="PANTHER" id="PTHR23023">
    <property type="entry name" value="DIMETHYLANILINE MONOOXYGENASE"/>
    <property type="match status" value="1"/>
</dbReference>
<dbReference type="Gramene" id="mRNA:HanXRQr2_Chr17g0823191">
    <property type="protein sequence ID" value="mRNA:HanXRQr2_Chr17g0823191"/>
    <property type="gene ID" value="HanXRQr2_Chr17g0823191"/>
</dbReference>
<keyword evidence="2 7" id="KW-0285">Flavoprotein</keyword>
<dbReference type="Pfam" id="PF00743">
    <property type="entry name" value="FMO-like"/>
    <property type="match status" value="2"/>
</dbReference>
<dbReference type="FunFam" id="3.50.50.60:FF:000099">
    <property type="entry name" value="Flavin-containing monooxygenase"/>
    <property type="match status" value="1"/>
</dbReference>
<dbReference type="GO" id="GO:0050661">
    <property type="term" value="F:NADP binding"/>
    <property type="evidence" value="ECO:0007669"/>
    <property type="project" value="InterPro"/>
</dbReference>
<sequence>MKDSLNVAVIGAGISGLLTARELLRENLRVTVLEKSDKIGGTWVYDDRVEVDGCLHLDPNRSIVHSSIYKSLRTNLPRPLMSFSDFSFEDKSYGDPRLFPGHEEVLKFVQDFANEFGVSEVIRFNSEVVRVESQGGGFVVEWRTTEGGLVEEGFDAVVVCNGHHTEPQVASDVPGIEEWPRKQLHSHNYRIPEPYRDQVVVVIGSGPSANDISREISTIAKEVHLSSRSSDIKVSRLEGHKNIWQHTKIKRVFDDGKVEFQDGDSVVADLILHCTGFKFHFPFLRTCNIVHVDDNRVGPLYKHVLLPQLAPRLAFLGLAYKQGLLFRMLEYQSKWVALTLAGKILLPSKEEMLADVYKQYREMDENGIPRRHTHSLNYQIEYVDWLAAQVGLRVEDRLKKIFKNNLELRMAHPKDYRDVSVLY</sequence>
<comment type="cofactor">
    <cofactor evidence="7">
        <name>FAD</name>
        <dbReference type="ChEBI" id="CHEBI:57692"/>
    </cofactor>
</comment>
<dbReference type="STRING" id="4232.A0A251RTQ5"/>
<dbReference type="EMBL" id="MNCJ02000332">
    <property type="protein sequence ID" value="KAF5757146.1"/>
    <property type="molecule type" value="Genomic_DNA"/>
</dbReference>
<keyword evidence="4" id="KW-0521">NADP</keyword>
<dbReference type="InterPro" id="IPR000960">
    <property type="entry name" value="Flavin_mOase"/>
</dbReference>